<keyword evidence="1" id="KW-1133">Transmembrane helix</keyword>
<dbReference type="EMBL" id="DQ393658">
    <property type="protein sequence ID" value="ABD96529.1"/>
    <property type="molecule type" value="Genomic_DNA"/>
</dbReference>
<keyword evidence="1" id="KW-0812">Transmembrane</keyword>
<feature type="transmembrane region" description="Helical" evidence="1">
    <location>
        <begin position="325"/>
        <end position="344"/>
    </location>
</feature>
<dbReference type="InterPro" id="IPR049458">
    <property type="entry name" value="EpsG-like"/>
</dbReference>
<feature type="transmembrane region" description="Helical" evidence="1">
    <location>
        <begin position="101"/>
        <end position="125"/>
    </location>
</feature>
<feature type="transmembrane region" description="Helical" evidence="1">
    <location>
        <begin position="240"/>
        <end position="260"/>
    </location>
</feature>
<organism evidence="2">
    <name type="scientific">Streptococcus thermophilus</name>
    <dbReference type="NCBI Taxonomy" id="1308"/>
    <lineage>
        <taxon>Bacteria</taxon>
        <taxon>Bacillati</taxon>
        <taxon>Bacillota</taxon>
        <taxon>Bacilli</taxon>
        <taxon>Lactobacillales</taxon>
        <taxon>Streptococcaceae</taxon>
        <taxon>Streptococcus</taxon>
    </lineage>
</organism>
<proteinExistence type="predicted"/>
<feature type="transmembrane region" description="Helical" evidence="1">
    <location>
        <begin position="161"/>
        <end position="186"/>
    </location>
</feature>
<evidence type="ECO:0000313" key="2">
    <source>
        <dbReference type="EMBL" id="ABD96529.1"/>
    </source>
</evidence>
<reference evidence="2" key="2">
    <citation type="journal article" date="2011" name="Int. Dairy J.">
        <title>New insights into the exopolysaccharide production of Streptococcus thermophilus.</title>
        <authorList>
            <person name="De Vuyst L."/>
            <person name="Weckx S."/>
            <person name="Ravyts F."/>
            <person name="Herman L."/>
            <person name="Leroy F."/>
        </authorList>
    </citation>
    <scope>NUCLEOTIDE SEQUENCE</scope>
    <source>
        <strain evidence="2">LY03</strain>
    </source>
</reference>
<sequence>MVIYFLLFPMIAMIYLMTLLLRQKAQIQKTIFCVLTFGTLGFISASRASSAGTDVTLYENIFKSINYGISAESNWGYVIYNKLIGSVFGYTGHEITAANSVLITILIGIFIWKVAEHYFVATFLYISLFYYATSFNISRQFIAMGLVLVAISFALDKKVMPWFILTVLATLFHATAIVAFPVYWLTKVHWDVKKTLSIFPITIFASFIFDAILNIFVRFFPHYEMYITGTQFNISDQGQGRVVLVKIFILLILFTLFLFYKKSYALISECHQSLIALTTVGLSIGIVFYNNILLNRIEMFYSILSIVFIPIAIDYISLKFKQKDAVRLMLTIGILLITLVPYYIQVSGNYSGILPYVIQQ</sequence>
<name>Q1WCS9_STRTR</name>
<protein>
    <submittedName>
        <fullName evidence="2">EpsJ</fullName>
    </submittedName>
</protein>
<reference evidence="2" key="1">
    <citation type="submission" date="2006-02" db="EMBL/GenBank/DDBJ databases">
        <title>Biodiversity of eps gene clusters and their glycosyltransferases in Streptococcus thermophilus.</title>
        <authorList>
            <person name="de Vin F."/>
            <person name="Herman L."/>
            <person name="De Vuyst L."/>
        </authorList>
    </citation>
    <scope>NUCLEOTIDE SEQUENCE</scope>
    <source>
        <strain evidence="2">LY03</strain>
    </source>
</reference>
<gene>
    <name evidence="2" type="primary">epsJ</name>
</gene>
<evidence type="ECO:0000256" key="1">
    <source>
        <dbReference type="SAM" id="Phobius"/>
    </source>
</evidence>
<feature type="transmembrane region" description="Helical" evidence="1">
    <location>
        <begin position="6"/>
        <end position="23"/>
    </location>
</feature>
<feature type="transmembrane region" description="Helical" evidence="1">
    <location>
        <begin position="198"/>
        <end position="220"/>
    </location>
</feature>
<feature type="transmembrane region" description="Helical" evidence="1">
    <location>
        <begin position="137"/>
        <end position="155"/>
    </location>
</feature>
<dbReference type="Pfam" id="PF14897">
    <property type="entry name" value="EpsG"/>
    <property type="match status" value="1"/>
</dbReference>
<keyword evidence="1" id="KW-0472">Membrane</keyword>
<feature type="transmembrane region" description="Helical" evidence="1">
    <location>
        <begin position="272"/>
        <end position="293"/>
    </location>
</feature>
<dbReference type="AlphaFoldDB" id="Q1WCS9"/>
<feature type="transmembrane region" description="Helical" evidence="1">
    <location>
        <begin position="299"/>
        <end position="318"/>
    </location>
</feature>
<accession>Q1WCS9</accession>